<evidence type="ECO:0000313" key="10">
    <source>
        <dbReference type="EMBL" id="SDC30775.1"/>
    </source>
</evidence>
<feature type="domain" description="ABC transporter" evidence="8">
    <location>
        <begin position="335"/>
        <end position="545"/>
    </location>
</feature>
<evidence type="ECO:0000313" key="12">
    <source>
        <dbReference type="Proteomes" id="UP000198528"/>
    </source>
</evidence>
<name>A0A1H1LM16_9ACTN</name>
<dbReference type="CDD" id="cd07346">
    <property type="entry name" value="ABC_6TM_exporters"/>
    <property type="match status" value="1"/>
</dbReference>
<dbReference type="GO" id="GO:0016887">
    <property type="term" value="F:ATP hydrolysis activity"/>
    <property type="evidence" value="ECO:0007669"/>
    <property type="project" value="InterPro"/>
</dbReference>
<gene>
    <name evidence="10" type="ORF">SAMN04487824_10847</name>
    <name evidence="11" type="ORF">SAMN04489857_1013</name>
</gene>
<dbReference type="InterPro" id="IPR003439">
    <property type="entry name" value="ABC_transporter-like_ATP-bd"/>
</dbReference>
<dbReference type="PANTHER" id="PTHR43394:SF1">
    <property type="entry name" value="ATP-BINDING CASSETTE SUB-FAMILY B MEMBER 10, MITOCHONDRIAL"/>
    <property type="match status" value="1"/>
</dbReference>
<comment type="subcellular location">
    <subcellularLocation>
        <location evidence="1">Cell membrane</location>
        <topology evidence="1">Multi-pass membrane protein</topology>
    </subcellularLocation>
</comment>
<reference evidence="12 13" key="2">
    <citation type="submission" date="2016-10" db="EMBL/GenBank/DDBJ databases">
        <authorList>
            <person name="Varghese N."/>
            <person name="Submissions S."/>
        </authorList>
    </citation>
    <scope>NUCLEOTIDE SEQUENCE [LARGE SCALE GENOMIC DNA]</scope>
    <source>
        <strain evidence="12">DSM 22619</strain>
        <strain evidence="13">DSM 22620</strain>
    </source>
</reference>
<dbReference type="Pfam" id="PF00005">
    <property type="entry name" value="ABC_tran"/>
    <property type="match status" value="1"/>
</dbReference>
<dbReference type="InterPro" id="IPR011527">
    <property type="entry name" value="ABC1_TM_dom"/>
</dbReference>
<dbReference type="Gene3D" id="1.20.1560.10">
    <property type="entry name" value="ABC transporter type 1, transmembrane domain"/>
    <property type="match status" value="1"/>
</dbReference>
<organism evidence="11 13">
    <name type="scientific">Parafannyhessea umbonata</name>
    <dbReference type="NCBI Taxonomy" id="604330"/>
    <lineage>
        <taxon>Bacteria</taxon>
        <taxon>Bacillati</taxon>
        <taxon>Actinomycetota</taxon>
        <taxon>Coriobacteriia</taxon>
        <taxon>Coriobacteriales</taxon>
        <taxon>Atopobiaceae</taxon>
        <taxon>Parafannyhessea</taxon>
    </lineage>
</organism>
<keyword evidence="5 7" id="KW-1133">Transmembrane helix</keyword>
<protein>
    <submittedName>
        <fullName evidence="11">ABC-type multidrug transport system, ATPase and permease component</fullName>
    </submittedName>
</protein>
<dbReference type="EMBL" id="LT629759">
    <property type="protein sequence ID" value="SDR75422.1"/>
    <property type="molecule type" value="Genomic_DNA"/>
</dbReference>
<dbReference type="Gene3D" id="3.40.50.300">
    <property type="entry name" value="P-loop containing nucleotide triphosphate hydrolases"/>
    <property type="match status" value="1"/>
</dbReference>
<dbReference type="InterPro" id="IPR027417">
    <property type="entry name" value="P-loop_NTPase"/>
</dbReference>
<evidence type="ECO:0000256" key="3">
    <source>
        <dbReference type="ARBA" id="ARBA00022741"/>
    </source>
</evidence>
<reference evidence="11" key="1">
    <citation type="submission" date="2016-10" db="EMBL/GenBank/DDBJ databases">
        <authorList>
            <person name="de Groot N.N."/>
        </authorList>
    </citation>
    <scope>NUCLEOTIDE SEQUENCE [LARGE SCALE GENOMIC DNA]</scope>
    <source>
        <strain evidence="10">DSM 22619</strain>
        <strain evidence="11">DSM 22620</strain>
    </source>
</reference>
<accession>A0A1H1LM16</accession>
<keyword evidence="2 7" id="KW-0812">Transmembrane</keyword>
<dbReference type="Pfam" id="PF00664">
    <property type="entry name" value="ABC_membrane"/>
    <property type="match status" value="1"/>
</dbReference>
<feature type="transmembrane region" description="Helical" evidence="7">
    <location>
        <begin position="247"/>
        <end position="266"/>
    </location>
</feature>
<evidence type="ECO:0000256" key="1">
    <source>
        <dbReference type="ARBA" id="ARBA00004651"/>
    </source>
</evidence>
<feature type="transmembrane region" description="Helical" evidence="7">
    <location>
        <begin position="57"/>
        <end position="78"/>
    </location>
</feature>
<sequence>MTMLELITYCWHSIKVKRRLMGYSLLCLIAMTCSVLLPYLTGVVINLLVGRSCDSTVFIGLCILLAVVYCVQAVCYYLSSLLYTYIEADSSYQIERGATSHIQHLPVTFYMDFDPGYWRRRLDDDSNGLAMWFMSAVTGILEHGCLLLIMLAVLCSISQTLFFASLVLAVASTIVVAAFKMSLHDASSKFVQKMSNYSSVALRQLLLAEFIRRNSLFRNSLSRLDDAFLDVRETMYESNRVGARASLAYELVVGLSTSAVVLVAALEVANGRMEPGYVATAVGYFGSIAASVQALFGAFGKDLQGAKVHYERMNELEKLDEEPVGTGTVRSVPTIELSEVSQRWPGEDAYTLQGVNAHFARGLVYGITGTNGSGKTTLLRTMAGELRGTVDGEVVIGGEQLGDLDQYELRKSTIGFVDQHPTIVSGTLWENLTLLCGTDVEEARVISLAEDVGLQKVLRNPDGMQLALDDTHPALSGGEQQKVSIVRAMLKSPEVLLLDEPSSALDAESRAALASVLKRDKANRITIVVTHDDELLDVCDKVIRL</sequence>
<dbReference type="GO" id="GO:0005524">
    <property type="term" value="F:ATP binding"/>
    <property type="evidence" value="ECO:0007669"/>
    <property type="project" value="UniProtKB-KW"/>
</dbReference>
<feature type="transmembrane region" description="Helical" evidence="7">
    <location>
        <begin position="160"/>
        <end position="179"/>
    </location>
</feature>
<evidence type="ECO:0000256" key="2">
    <source>
        <dbReference type="ARBA" id="ARBA00022692"/>
    </source>
</evidence>
<evidence type="ECO:0000256" key="5">
    <source>
        <dbReference type="ARBA" id="ARBA00022989"/>
    </source>
</evidence>
<evidence type="ECO:0000256" key="6">
    <source>
        <dbReference type="ARBA" id="ARBA00023136"/>
    </source>
</evidence>
<dbReference type="GO" id="GO:0015421">
    <property type="term" value="F:ABC-type oligopeptide transporter activity"/>
    <property type="evidence" value="ECO:0007669"/>
    <property type="project" value="TreeGrafter"/>
</dbReference>
<feature type="transmembrane region" description="Helical" evidence="7">
    <location>
        <begin position="129"/>
        <end position="154"/>
    </location>
</feature>
<dbReference type="PROSITE" id="PS50893">
    <property type="entry name" value="ABC_TRANSPORTER_2"/>
    <property type="match status" value="1"/>
</dbReference>
<dbReference type="SUPFAM" id="SSF90123">
    <property type="entry name" value="ABC transporter transmembrane region"/>
    <property type="match status" value="1"/>
</dbReference>
<dbReference type="Proteomes" id="UP000198528">
    <property type="component" value="Unassembled WGS sequence"/>
</dbReference>
<dbReference type="InterPro" id="IPR003593">
    <property type="entry name" value="AAA+_ATPase"/>
</dbReference>
<evidence type="ECO:0000313" key="13">
    <source>
        <dbReference type="Proteomes" id="UP000199480"/>
    </source>
</evidence>
<keyword evidence="3" id="KW-0547">Nucleotide-binding</keyword>
<evidence type="ECO:0000313" key="11">
    <source>
        <dbReference type="EMBL" id="SDR75422.1"/>
    </source>
</evidence>
<dbReference type="PROSITE" id="PS50929">
    <property type="entry name" value="ABC_TM1F"/>
    <property type="match status" value="1"/>
</dbReference>
<dbReference type="InterPro" id="IPR039421">
    <property type="entry name" value="Type_1_exporter"/>
</dbReference>
<proteinExistence type="predicted"/>
<dbReference type="SMART" id="SM00382">
    <property type="entry name" value="AAA"/>
    <property type="match status" value="1"/>
</dbReference>
<keyword evidence="6 7" id="KW-0472">Membrane</keyword>
<feature type="transmembrane region" description="Helical" evidence="7">
    <location>
        <begin position="20"/>
        <end position="45"/>
    </location>
</feature>
<evidence type="ECO:0000259" key="8">
    <source>
        <dbReference type="PROSITE" id="PS50893"/>
    </source>
</evidence>
<evidence type="ECO:0000256" key="7">
    <source>
        <dbReference type="SAM" id="Phobius"/>
    </source>
</evidence>
<dbReference type="SUPFAM" id="SSF52540">
    <property type="entry name" value="P-loop containing nucleoside triphosphate hydrolases"/>
    <property type="match status" value="1"/>
</dbReference>
<dbReference type="CDD" id="cd03228">
    <property type="entry name" value="ABCC_MRP_Like"/>
    <property type="match status" value="1"/>
</dbReference>
<keyword evidence="4" id="KW-0067">ATP-binding</keyword>
<evidence type="ECO:0000256" key="4">
    <source>
        <dbReference type="ARBA" id="ARBA00022840"/>
    </source>
</evidence>
<dbReference type="InterPro" id="IPR017871">
    <property type="entry name" value="ABC_transporter-like_CS"/>
</dbReference>
<dbReference type="STRING" id="604330.SAMN04489857_1013"/>
<feature type="transmembrane region" description="Helical" evidence="7">
    <location>
        <begin position="278"/>
        <end position="299"/>
    </location>
</feature>
<dbReference type="AlphaFoldDB" id="A0A1H1LM16"/>
<evidence type="ECO:0000259" key="9">
    <source>
        <dbReference type="PROSITE" id="PS50929"/>
    </source>
</evidence>
<dbReference type="EMBL" id="FMZL01000008">
    <property type="protein sequence ID" value="SDC30775.1"/>
    <property type="molecule type" value="Genomic_DNA"/>
</dbReference>
<dbReference type="PANTHER" id="PTHR43394">
    <property type="entry name" value="ATP-DEPENDENT PERMEASE MDL1, MITOCHONDRIAL"/>
    <property type="match status" value="1"/>
</dbReference>
<feature type="domain" description="ABC transmembrane type-1" evidence="9">
    <location>
        <begin position="25"/>
        <end position="300"/>
    </location>
</feature>
<dbReference type="OrthoDB" id="3185510at2"/>
<dbReference type="InterPro" id="IPR036640">
    <property type="entry name" value="ABC1_TM_sf"/>
</dbReference>
<dbReference type="Proteomes" id="UP000199480">
    <property type="component" value="Chromosome I"/>
</dbReference>
<dbReference type="GO" id="GO:0005886">
    <property type="term" value="C:plasma membrane"/>
    <property type="evidence" value="ECO:0007669"/>
    <property type="project" value="UniProtKB-SubCell"/>
</dbReference>
<keyword evidence="12" id="KW-1185">Reference proteome</keyword>
<dbReference type="PROSITE" id="PS00211">
    <property type="entry name" value="ABC_TRANSPORTER_1"/>
    <property type="match status" value="1"/>
</dbReference>